<name>Q7X368_9BACT</name>
<evidence type="ECO:0000256" key="1">
    <source>
        <dbReference type="ARBA" id="ARBA00022755"/>
    </source>
</evidence>
<proteinExistence type="inferred from homology"/>
<comment type="catalytic activity">
    <reaction evidence="3 4">
        <text>5-carboxyamino-1-(5-phospho-D-ribosyl)imidazole + H(+) = 5-amino-1-(5-phospho-D-ribosyl)imidazole-4-carboxylate</text>
        <dbReference type="Rhea" id="RHEA:13193"/>
        <dbReference type="ChEBI" id="CHEBI:15378"/>
        <dbReference type="ChEBI" id="CHEBI:58730"/>
        <dbReference type="ChEBI" id="CHEBI:77657"/>
        <dbReference type="EC" id="5.4.99.18"/>
    </reaction>
</comment>
<feature type="binding site" evidence="3 5">
    <location>
        <position position="12"/>
    </location>
    <ligand>
        <name>substrate</name>
    </ligand>
</feature>
<evidence type="ECO:0000259" key="6">
    <source>
        <dbReference type="SMART" id="SM01001"/>
    </source>
</evidence>
<evidence type="ECO:0000256" key="3">
    <source>
        <dbReference type="HAMAP-Rule" id="MF_01929"/>
    </source>
</evidence>
<comment type="function">
    <text evidence="3 4">Catalyzes the conversion of N5-carboxyaminoimidazole ribonucleotide (N5-CAIR) to 4-carboxy-5-aminoimidazole ribonucleotide (CAIR).</text>
</comment>
<feature type="domain" description="PurE" evidence="6">
    <location>
        <begin position="4"/>
        <end position="155"/>
    </location>
</feature>
<organism evidence="7">
    <name type="scientific">uncultured Acidobacteriota bacterium</name>
    <dbReference type="NCBI Taxonomy" id="171953"/>
    <lineage>
        <taxon>Bacteria</taxon>
        <taxon>Pseudomonadati</taxon>
        <taxon>Acidobacteriota</taxon>
        <taxon>environmental samples</taxon>
    </lineage>
</organism>
<gene>
    <name evidence="3" type="primary">purE</name>
</gene>
<dbReference type="Gene3D" id="3.40.50.1970">
    <property type="match status" value="1"/>
</dbReference>
<dbReference type="SUPFAM" id="SSF52255">
    <property type="entry name" value="N5-CAIR mutase (phosphoribosylaminoimidazole carboxylase, PurE)"/>
    <property type="match status" value="1"/>
</dbReference>
<evidence type="ECO:0000313" key="7">
    <source>
        <dbReference type="EMBL" id="AAP58496.1"/>
    </source>
</evidence>
<dbReference type="HAMAP" id="MF_01929">
    <property type="entry name" value="PurE_classI"/>
    <property type="match status" value="1"/>
</dbReference>
<feature type="binding site" evidence="3 5">
    <location>
        <position position="15"/>
    </location>
    <ligand>
        <name>substrate</name>
    </ligand>
</feature>
<evidence type="ECO:0000256" key="4">
    <source>
        <dbReference type="PIRNR" id="PIRNR001338"/>
    </source>
</evidence>
<keyword evidence="1 3" id="KW-0658">Purine biosynthesis</keyword>
<keyword evidence="2 3" id="KW-0413">Isomerase</keyword>
<dbReference type="GO" id="GO:0006189">
    <property type="term" value="P:'de novo' IMP biosynthetic process"/>
    <property type="evidence" value="ECO:0007669"/>
    <property type="project" value="UniProtKB-UniRule"/>
</dbReference>
<dbReference type="GO" id="GO:0034023">
    <property type="term" value="F:5-(carboxyamino)imidazole ribonucleotide mutase activity"/>
    <property type="evidence" value="ECO:0007669"/>
    <property type="project" value="UniProtKB-UniRule"/>
</dbReference>
<reference evidence="7" key="1">
    <citation type="journal article" date="2003" name="Mol. Microbiol.">
        <title>Acidobacteria form a coherent but highly diverse group within the bacterial domain: evidence from environmental genomics.</title>
        <authorList>
            <person name="Quaiser A."/>
            <person name="Ochsenreiter T."/>
            <person name="Lanz C."/>
            <person name="Schuster S.C."/>
            <person name="Treusch A.H."/>
            <person name="Eck J."/>
            <person name="Schleper C."/>
        </authorList>
    </citation>
    <scope>NUCLEOTIDE SEQUENCE</scope>
</reference>
<dbReference type="UniPathway" id="UPA00074">
    <property type="reaction ID" value="UER00943"/>
</dbReference>
<dbReference type="EC" id="5.4.99.18" evidence="3 4"/>
<feature type="binding site" evidence="3 5">
    <location>
        <position position="42"/>
    </location>
    <ligand>
        <name>substrate</name>
    </ligand>
</feature>
<dbReference type="Pfam" id="PF00731">
    <property type="entry name" value="AIRC"/>
    <property type="match status" value="1"/>
</dbReference>
<comment type="pathway">
    <text evidence="3 4">Purine metabolism; IMP biosynthesis via de novo pathway; 5-amino-1-(5-phospho-D-ribosyl)imidazole-4-carboxylate from 5-amino-1-(5-phospho-D-ribosyl)imidazole (N5-CAIR route): step 2/2.</text>
</comment>
<comment type="similarity">
    <text evidence="3">Belongs to the AIR carboxylase family. Class I subfamily.</text>
</comment>
<dbReference type="InterPro" id="IPR024694">
    <property type="entry name" value="PurE_prokaryotes"/>
</dbReference>
<dbReference type="PIRSF" id="PIRSF001338">
    <property type="entry name" value="AIR_carboxylase"/>
    <property type="match status" value="1"/>
</dbReference>
<evidence type="ECO:0000256" key="2">
    <source>
        <dbReference type="ARBA" id="ARBA00023235"/>
    </source>
</evidence>
<dbReference type="AlphaFoldDB" id="Q7X368"/>
<accession>Q7X368</accession>
<dbReference type="PANTHER" id="PTHR23046:SF2">
    <property type="entry name" value="PHOSPHORIBOSYLAMINOIMIDAZOLE CARBOXYLASE"/>
    <property type="match status" value="1"/>
</dbReference>
<sequence length="166" mass="16773">MKPIRVLILMGSDSDAPVMQGAVDILRGMEVPCEMTVASAHRSPERVMRLVREAPARGVKVFVVGAGAAAHLAGVVAAHTTLPVIGVPIDSSALNGLDALLSTVQMPPGVPVATVSIGKPGATNAGVLAAQILAVGDPAVAARLDAYKKTLAEKVEAAARKVEGGS</sequence>
<dbReference type="NCBIfam" id="TIGR01162">
    <property type="entry name" value="purE"/>
    <property type="match status" value="1"/>
</dbReference>
<dbReference type="PANTHER" id="PTHR23046">
    <property type="entry name" value="PHOSPHORIBOSYLAMINOIMIDAZOLE CARBOXYLASE CATALYTIC SUBUNIT"/>
    <property type="match status" value="1"/>
</dbReference>
<dbReference type="EMBL" id="AY281352">
    <property type="protein sequence ID" value="AAP58496.1"/>
    <property type="molecule type" value="Genomic_DNA"/>
</dbReference>
<dbReference type="InterPro" id="IPR000031">
    <property type="entry name" value="PurE_dom"/>
</dbReference>
<dbReference type="InterPro" id="IPR033747">
    <property type="entry name" value="PurE_ClassI"/>
</dbReference>
<protein>
    <recommendedName>
        <fullName evidence="3 4">N5-carboxyaminoimidazole ribonucleotide mutase</fullName>
        <shortName evidence="3 4">N5-CAIR mutase</shortName>
        <ecNumber evidence="3 4">5.4.99.18</ecNumber>
    </recommendedName>
    <alternativeName>
        <fullName evidence="3">5-(carboxyamino)imidazole ribonucleotide mutase</fullName>
    </alternativeName>
</protein>
<dbReference type="SMART" id="SM01001">
    <property type="entry name" value="AIRC"/>
    <property type="match status" value="1"/>
</dbReference>
<evidence type="ECO:0000256" key="5">
    <source>
        <dbReference type="PIRSR" id="PIRSR001338-1"/>
    </source>
</evidence>